<keyword evidence="1" id="KW-1133">Transmembrane helix</keyword>
<evidence type="ECO:0000313" key="3">
    <source>
        <dbReference type="Proteomes" id="UP000030437"/>
    </source>
</evidence>
<evidence type="ECO:0000313" key="2">
    <source>
        <dbReference type="EMBL" id="KGR84008.1"/>
    </source>
</evidence>
<name>A0A0A3IMH8_9BACI</name>
<gene>
    <name evidence="2" type="ORF">CD32_15100</name>
</gene>
<dbReference type="RefSeq" id="WP_036156047.1">
    <property type="nucleotide sequence ID" value="NZ_AVCX01000004.1"/>
</dbReference>
<keyword evidence="3" id="KW-1185">Reference proteome</keyword>
<dbReference type="Proteomes" id="UP000030437">
    <property type="component" value="Unassembled WGS sequence"/>
</dbReference>
<feature type="transmembrane region" description="Helical" evidence="1">
    <location>
        <begin position="103"/>
        <end position="125"/>
    </location>
</feature>
<feature type="transmembrane region" description="Helical" evidence="1">
    <location>
        <begin position="63"/>
        <end position="83"/>
    </location>
</feature>
<dbReference type="STRING" id="1220589.CD32_15100"/>
<dbReference type="InterPro" id="IPR024515">
    <property type="entry name" value="DUF3397"/>
</dbReference>
<reference evidence="2 3" key="1">
    <citation type="submission" date="2014-02" db="EMBL/GenBank/DDBJ databases">
        <title>Draft genome sequence of Lysinibacillus odysseyi NBRC 100172.</title>
        <authorList>
            <person name="Zhang F."/>
            <person name="Wang G."/>
            <person name="Zhang L."/>
        </authorList>
    </citation>
    <scope>NUCLEOTIDE SEQUENCE [LARGE SCALE GENOMIC DNA]</scope>
    <source>
        <strain evidence="2 3">NBRC 100172</strain>
    </source>
</reference>
<comment type="caution">
    <text evidence="2">The sequence shown here is derived from an EMBL/GenBank/DDBJ whole genome shotgun (WGS) entry which is preliminary data.</text>
</comment>
<feature type="transmembrane region" description="Helical" evidence="1">
    <location>
        <begin position="6"/>
        <end position="26"/>
    </location>
</feature>
<keyword evidence="1" id="KW-0472">Membrane</keyword>
<feature type="transmembrane region" description="Helical" evidence="1">
    <location>
        <begin position="38"/>
        <end position="57"/>
    </location>
</feature>
<evidence type="ECO:0008006" key="4">
    <source>
        <dbReference type="Google" id="ProtNLM"/>
    </source>
</evidence>
<dbReference type="Pfam" id="PF11877">
    <property type="entry name" value="DUF3397"/>
    <property type="match status" value="1"/>
</dbReference>
<proteinExistence type="predicted"/>
<dbReference type="AlphaFoldDB" id="A0A0A3IMH8"/>
<protein>
    <recommendedName>
        <fullName evidence="4">DUF3397 domain-containing protein</fullName>
    </recommendedName>
</protein>
<dbReference type="EMBL" id="JPVP01000057">
    <property type="protein sequence ID" value="KGR84008.1"/>
    <property type="molecule type" value="Genomic_DNA"/>
</dbReference>
<evidence type="ECO:0000256" key="1">
    <source>
        <dbReference type="SAM" id="Phobius"/>
    </source>
</evidence>
<dbReference type="eggNOG" id="ENOG5032RTA">
    <property type="taxonomic scope" value="Bacteria"/>
</dbReference>
<organism evidence="2 3">
    <name type="scientific">Lysinibacillus odysseyi 34hs-1 = NBRC 100172</name>
    <dbReference type="NCBI Taxonomy" id="1220589"/>
    <lineage>
        <taxon>Bacteria</taxon>
        <taxon>Bacillati</taxon>
        <taxon>Bacillota</taxon>
        <taxon>Bacilli</taxon>
        <taxon>Bacillales</taxon>
        <taxon>Bacillaceae</taxon>
        <taxon>Lysinibacillus</taxon>
    </lineage>
</organism>
<accession>A0A0A3IMH8</accession>
<keyword evidence="1" id="KW-0812">Transmembrane</keyword>
<sequence>MKTVIEVVGGVILVCPLIALIVTYMICRKMKIKKMHAVGFAADVTTFILFFSVPLALKSIWEISFSMYIIILALLIALGLTFIDWRTKKEIDVPLLLKKIWRIYFILLSILYISAWLIGLSINIVDYLEGI</sequence>